<evidence type="ECO:0000256" key="1">
    <source>
        <dbReference type="ARBA" id="ARBA00022801"/>
    </source>
</evidence>
<evidence type="ECO:0000256" key="3">
    <source>
        <dbReference type="PIRSR" id="PIRSR610905-1"/>
    </source>
</evidence>
<gene>
    <name evidence="5" type="ORF">VMB_11110</name>
</gene>
<dbReference type="GO" id="GO:0052757">
    <property type="term" value="F:chondroitin hydrolase activity"/>
    <property type="evidence" value="ECO:0007669"/>
    <property type="project" value="TreeGrafter"/>
</dbReference>
<reference evidence="5 6" key="1">
    <citation type="journal article" date="2009" name="BMC Evol. Biol.">
        <title>Genomic taxonomy of Vibrios.</title>
        <authorList>
            <person name="Thompson C.C."/>
            <person name="Vicente A.C."/>
            <person name="Souza R.C."/>
            <person name="Vasconcelos A.T."/>
            <person name="Vesth T."/>
            <person name="Alves N.Jr."/>
            <person name="Ussery D.W."/>
            <person name="Iida T."/>
            <person name="Thompson F.L."/>
        </authorList>
    </citation>
    <scope>NUCLEOTIDE SEQUENCE [LARGE SCALE GENOMIC DNA]</scope>
    <source>
        <strain evidence="5 6">VM603</strain>
    </source>
</reference>
<organism evidence="5 6">
    <name type="scientific">Vibrio mimicus VM603</name>
    <dbReference type="NCBI Taxonomy" id="671074"/>
    <lineage>
        <taxon>Bacteria</taxon>
        <taxon>Pseudomonadati</taxon>
        <taxon>Pseudomonadota</taxon>
        <taxon>Gammaproteobacteria</taxon>
        <taxon>Vibrionales</taxon>
        <taxon>Vibrionaceae</taxon>
        <taxon>Vibrio</taxon>
    </lineage>
</organism>
<sequence>MRLIMSNMIPKEPINSQKWYEGEREHITATIRQVIPSLLKSVDTNMVYFGEHFPDAACNNGIYSIISNTEWTTSFWTGQIWLAYEWTGDKKYRTLAQQHIDSFAKRIVLRDHTNHHDLGFLYTLSCLAGKKLTDDSRAGYIALLAAEALMERYHEKCGIIQAWGELDNPEQQGRMIIDCNMNLPLLYQASQLSGRPHYAQIAQRHIEQASRYIIRPDGSTFHTFYMDIATGKPRFGNTHQGLSDDSCWARGQAWGIYGFLLNYRYTQNEQLLDTSQILANYFINRLPEDLVCYWDLSLTDPASERDSSAAAIVACALFELIKYLPLTHPDRSNYEIIALRILNNLIVHYVNHDPIPGSGLLKHSVYHFKDNVGVNECCSWGDYFLMEATTRATKNWHSYW</sequence>
<feature type="binding site" evidence="4">
    <location>
        <position position="117"/>
    </location>
    <ligand>
        <name>substrate</name>
    </ligand>
</feature>
<evidence type="ECO:0000313" key="6">
    <source>
        <dbReference type="Proteomes" id="UP000004827"/>
    </source>
</evidence>
<feature type="active site" description="Nucleophile" evidence="3">
    <location>
        <position position="117"/>
    </location>
</feature>
<dbReference type="GO" id="GO:0000272">
    <property type="term" value="P:polysaccharide catabolic process"/>
    <property type="evidence" value="ECO:0007669"/>
    <property type="project" value="TreeGrafter"/>
</dbReference>
<comment type="caution">
    <text evidence="5">The sequence shown here is derived from an EMBL/GenBank/DDBJ whole genome shotgun (WGS) entry which is preliminary data.</text>
</comment>
<dbReference type="InterPro" id="IPR012341">
    <property type="entry name" value="6hp_glycosidase-like_sf"/>
</dbReference>
<dbReference type="InterPro" id="IPR052369">
    <property type="entry name" value="UG_Glycosaminoglycan_Hydrolase"/>
</dbReference>
<dbReference type="InterPro" id="IPR010905">
    <property type="entry name" value="Glyco_hydro_88"/>
</dbReference>
<dbReference type="Pfam" id="PF07470">
    <property type="entry name" value="Glyco_hydro_88"/>
    <property type="match status" value="1"/>
</dbReference>
<dbReference type="PANTHER" id="PTHR36845:SF1">
    <property type="entry name" value="HYDROLASE, PUTATIVE (AFU_ORTHOLOGUE AFUA_7G05090)-RELATED"/>
    <property type="match status" value="1"/>
</dbReference>
<dbReference type="Gene3D" id="1.50.10.10">
    <property type="match status" value="1"/>
</dbReference>
<feature type="binding site" evidence="4">
    <location>
        <position position="236"/>
    </location>
    <ligand>
        <name>substrate</name>
    </ligand>
</feature>
<dbReference type="PANTHER" id="PTHR36845">
    <property type="entry name" value="HYDROLASE, PUTATIVE (AFU_ORTHOLOGUE AFUA_7G05090)-RELATED"/>
    <property type="match status" value="1"/>
</dbReference>
<feature type="binding site" evidence="4">
    <location>
        <position position="250"/>
    </location>
    <ligand>
        <name>substrate</name>
    </ligand>
</feature>
<dbReference type="AlphaFoldDB" id="D2YC64"/>
<evidence type="ECO:0000256" key="4">
    <source>
        <dbReference type="PIRSR" id="PIRSR610905-2"/>
    </source>
</evidence>
<dbReference type="InterPro" id="IPR008928">
    <property type="entry name" value="6-hairpin_glycosidase_sf"/>
</dbReference>
<feature type="binding site" evidence="4">
    <location>
        <position position="238"/>
    </location>
    <ligand>
        <name>substrate</name>
    </ligand>
</feature>
<protein>
    <recommendedName>
        <fullName evidence="7">Glucuronyl hydrolase</fullName>
    </recommendedName>
</protein>
<comment type="similarity">
    <text evidence="2">Belongs to the glycosyl hydrolase 88 family.</text>
</comment>
<feature type="active site" description="Proton donor" evidence="3">
    <location>
        <position position="178"/>
    </location>
</feature>
<feature type="binding site" evidence="4">
    <location>
        <position position="178"/>
    </location>
    <ligand>
        <name>substrate</name>
    </ligand>
</feature>
<evidence type="ECO:0000256" key="2">
    <source>
        <dbReference type="ARBA" id="ARBA00038358"/>
    </source>
</evidence>
<evidence type="ECO:0008006" key="7">
    <source>
        <dbReference type="Google" id="ProtNLM"/>
    </source>
</evidence>
<accession>D2YC64</accession>
<keyword evidence="1" id="KW-0378">Hydrolase</keyword>
<dbReference type="SUPFAM" id="SSF48208">
    <property type="entry name" value="Six-hairpin glycosidases"/>
    <property type="match status" value="1"/>
</dbReference>
<dbReference type="EMBL" id="ACYU01000039">
    <property type="protein sequence ID" value="EEW07701.1"/>
    <property type="molecule type" value="Genomic_DNA"/>
</dbReference>
<feature type="binding site" evidence="4">
    <location>
        <position position="254"/>
    </location>
    <ligand>
        <name>substrate</name>
    </ligand>
</feature>
<proteinExistence type="inferred from homology"/>
<name>D2YC64_VIBMI</name>
<dbReference type="Proteomes" id="UP000004827">
    <property type="component" value="Unassembled WGS sequence"/>
</dbReference>
<evidence type="ECO:0000313" key="5">
    <source>
        <dbReference type="EMBL" id="EEW07701.1"/>
    </source>
</evidence>